<dbReference type="InterPro" id="IPR000197">
    <property type="entry name" value="Znf_TAZ"/>
</dbReference>
<organism evidence="6 7">
    <name type="scientific">Lagenidium giganteum</name>
    <dbReference type="NCBI Taxonomy" id="4803"/>
    <lineage>
        <taxon>Eukaryota</taxon>
        <taxon>Sar</taxon>
        <taxon>Stramenopiles</taxon>
        <taxon>Oomycota</taxon>
        <taxon>Peronosporomycetes</taxon>
        <taxon>Pythiales</taxon>
        <taxon>Pythiaceae</taxon>
    </lineage>
</organism>
<feature type="domain" description="TAZ-type" evidence="5">
    <location>
        <begin position="79"/>
        <end position="164"/>
    </location>
</feature>
<comment type="caution">
    <text evidence="6">The sequence shown here is derived from an EMBL/GenBank/DDBJ whole genome shotgun (WGS) entry which is preliminary data.</text>
</comment>
<accession>A0AAV2YN02</accession>
<sequence>MAYRPALPSHNARSRSQSSQEGQFPFMGYPDYSAEPSPMARERSASTPSDFCVPEQAPQSAPCGRRVRLPSLNSPRFRNQEDVPTASEMAARLALLLHARVCRKSYCGVRNCDVARGVLDHCQECFLDFGMCHSSCSQAKTLLRHFRICKTRSSHRACHICSTLRRDYPWALAAAHQHSQSGHSTPTHQQAPSTSSAPLPSLPSLTDLCCAATMQSGSPRAKFSTPTTANAYRPQC</sequence>
<keyword evidence="7" id="KW-1185">Reference proteome</keyword>
<reference evidence="6" key="1">
    <citation type="submission" date="2022-11" db="EMBL/GenBank/DDBJ databases">
        <authorList>
            <person name="Morgan W.R."/>
            <person name="Tartar A."/>
        </authorList>
    </citation>
    <scope>NUCLEOTIDE SEQUENCE</scope>
    <source>
        <strain evidence="6">ARSEF 373</strain>
    </source>
</reference>
<evidence type="ECO:0000256" key="4">
    <source>
        <dbReference type="SAM" id="MobiDB-lite"/>
    </source>
</evidence>
<dbReference type="Proteomes" id="UP001146120">
    <property type="component" value="Unassembled WGS sequence"/>
</dbReference>
<feature type="compositionally biased region" description="Polar residues" evidence="4">
    <location>
        <begin position="179"/>
        <end position="190"/>
    </location>
</feature>
<dbReference type="InterPro" id="IPR035898">
    <property type="entry name" value="TAZ_dom_sf"/>
</dbReference>
<proteinExistence type="predicted"/>
<evidence type="ECO:0000313" key="7">
    <source>
        <dbReference type="Proteomes" id="UP001146120"/>
    </source>
</evidence>
<evidence type="ECO:0000259" key="5">
    <source>
        <dbReference type="PROSITE" id="PS50134"/>
    </source>
</evidence>
<protein>
    <recommendedName>
        <fullName evidence="5">TAZ-type domain-containing protein</fullName>
    </recommendedName>
</protein>
<gene>
    <name evidence="6" type="ORF">N0F65_008996</name>
</gene>
<feature type="region of interest" description="Disordered" evidence="4">
    <location>
        <begin position="217"/>
        <end position="236"/>
    </location>
</feature>
<keyword evidence="2" id="KW-0863">Zinc-finger</keyword>
<feature type="region of interest" description="Disordered" evidence="4">
    <location>
        <begin position="179"/>
        <end position="199"/>
    </location>
</feature>
<evidence type="ECO:0000313" key="6">
    <source>
        <dbReference type="EMBL" id="DAZ96017.1"/>
    </source>
</evidence>
<keyword evidence="3" id="KW-0862">Zinc</keyword>
<evidence type="ECO:0000256" key="3">
    <source>
        <dbReference type="ARBA" id="ARBA00022833"/>
    </source>
</evidence>
<dbReference type="SUPFAM" id="SSF57933">
    <property type="entry name" value="TAZ domain"/>
    <property type="match status" value="1"/>
</dbReference>
<feature type="compositionally biased region" description="Polar residues" evidence="4">
    <location>
        <begin position="217"/>
        <end position="230"/>
    </location>
</feature>
<dbReference type="PROSITE" id="PS50134">
    <property type="entry name" value="ZF_TAZ"/>
    <property type="match status" value="1"/>
</dbReference>
<dbReference type="Pfam" id="PF02135">
    <property type="entry name" value="zf-TAZ"/>
    <property type="match status" value="1"/>
</dbReference>
<evidence type="ECO:0000256" key="2">
    <source>
        <dbReference type="ARBA" id="ARBA00022771"/>
    </source>
</evidence>
<keyword evidence="1" id="KW-0479">Metal-binding</keyword>
<dbReference type="EMBL" id="DAKRPA010000181">
    <property type="protein sequence ID" value="DAZ96017.1"/>
    <property type="molecule type" value="Genomic_DNA"/>
</dbReference>
<reference evidence="6" key="2">
    <citation type="journal article" date="2023" name="Microbiol Resour">
        <title>Decontamination and Annotation of the Draft Genome Sequence of the Oomycete Lagenidium giganteum ARSEF 373.</title>
        <authorList>
            <person name="Morgan W.R."/>
            <person name="Tartar A."/>
        </authorList>
    </citation>
    <scope>NUCLEOTIDE SEQUENCE</scope>
    <source>
        <strain evidence="6">ARSEF 373</strain>
    </source>
</reference>
<name>A0AAV2YN02_9STRA</name>
<evidence type="ECO:0000256" key="1">
    <source>
        <dbReference type="ARBA" id="ARBA00022723"/>
    </source>
</evidence>
<dbReference type="AlphaFoldDB" id="A0AAV2YN02"/>
<feature type="region of interest" description="Disordered" evidence="4">
    <location>
        <begin position="1"/>
        <end position="69"/>
    </location>
</feature>
<dbReference type="Gene3D" id="1.20.1020.10">
    <property type="entry name" value="TAZ domain"/>
    <property type="match status" value="1"/>
</dbReference>
<dbReference type="GO" id="GO:0008270">
    <property type="term" value="F:zinc ion binding"/>
    <property type="evidence" value="ECO:0007669"/>
    <property type="project" value="UniProtKB-KW"/>
</dbReference>
<dbReference type="SMART" id="SM00551">
    <property type="entry name" value="ZnF_TAZ"/>
    <property type="match status" value="1"/>
</dbReference>